<evidence type="ECO:0000256" key="6">
    <source>
        <dbReference type="ARBA" id="ARBA00022617"/>
    </source>
</evidence>
<keyword evidence="12 15" id="KW-1015">Disulfide bond</keyword>
<feature type="disulfide bond" evidence="15">
    <location>
        <begin position="36"/>
        <end position="67"/>
    </location>
</feature>
<keyword evidence="8 15" id="KW-0479">Metal-binding</keyword>
<dbReference type="Pfam" id="PF05730">
    <property type="entry name" value="CFEM"/>
    <property type="match status" value="1"/>
</dbReference>
<feature type="signal peptide" evidence="18">
    <location>
        <begin position="1"/>
        <end position="22"/>
    </location>
</feature>
<dbReference type="AlphaFoldDB" id="A0AAV9UJW6"/>
<proteinExistence type="inferred from homology"/>
<evidence type="ECO:0000256" key="10">
    <source>
        <dbReference type="ARBA" id="ARBA00023004"/>
    </source>
</evidence>
<keyword evidence="7" id="KW-0336">GPI-anchor</keyword>
<comment type="caution">
    <text evidence="20">The sequence shown here is derived from an EMBL/GenBank/DDBJ whole genome shotgun (WGS) entry which is preliminary data.</text>
</comment>
<keyword evidence="4" id="KW-1003">Cell membrane</keyword>
<evidence type="ECO:0000256" key="3">
    <source>
        <dbReference type="ARBA" id="ARBA00010031"/>
    </source>
</evidence>
<dbReference type="GO" id="GO:0005886">
    <property type="term" value="C:plasma membrane"/>
    <property type="evidence" value="ECO:0007669"/>
    <property type="project" value="UniProtKB-SubCell"/>
</dbReference>
<evidence type="ECO:0000313" key="20">
    <source>
        <dbReference type="EMBL" id="KAK6343602.1"/>
    </source>
</evidence>
<dbReference type="EMBL" id="JAVHNS010000009">
    <property type="protein sequence ID" value="KAK6343602.1"/>
    <property type="molecule type" value="Genomic_DNA"/>
</dbReference>
<evidence type="ECO:0000256" key="17">
    <source>
        <dbReference type="SAM" id="Phobius"/>
    </source>
</evidence>
<feature type="transmembrane region" description="Helical" evidence="17">
    <location>
        <begin position="171"/>
        <end position="194"/>
    </location>
</feature>
<feature type="chain" id="PRO_5043497098" description="CFEM domain-containing protein" evidence="18">
    <location>
        <begin position="23"/>
        <end position="234"/>
    </location>
</feature>
<comment type="subcellular location">
    <subcellularLocation>
        <location evidence="1">Cell membrane</location>
        <topology evidence="1">Lipid-anchor</topology>
        <topology evidence="1">GPI-anchor</topology>
    </subcellularLocation>
    <subcellularLocation>
        <location evidence="2">Secreted</location>
    </subcellularLocation>
</comment>
<evidence type="ECO:0000313" key="21">
    <source>
        <dbReference type="Proteomes" id="UP001373714"/>
    </source>
</evidence>
<comment type="similarity">
    <text evidence="3">Belongs to the RBT5 family.</text>
</comment>
<keyword evidence="21" id="KW-1185">Reference proteome</keyword>
<feature type="disulfide bond" evidence="15">
    <location>
        <begin position="32"/>
        <end position="72"/>
    </location>
</feature>
<evidence type="ECO:0000256" key="15">
    <source>
        <dbReference type="PROSITE-ProRule" id="PRU01356"/>
    </source>
</evidence>
<evidence type="ECO:0000256" key="11">
    <source>
        <dbReference type="ARBA" id="ARBA00023136"/>
    </source>
</evidence>
<organism evidence="20 21">
    <name type="scientific">Orbilia blumenaviensis</name>
    <dbReference type="NCBI Taxonomy" id="1796055"/>
    <lineage>
        <taxon>Eukaryota</taxon>
        <taxon>Fungi</taxon>
        <taxon>Dikarya</taxon>
        <taxon>Ascomycota</taxon>
        <taxon>Pezizomycotina</taxon>
        <taxon>Orbiliomycetes</taxon>
        <taxon>Orbiliales</taxon>
        <taxon>Orbiliaceae</taxon>
        <taxon>Orbilia</taxon>
    </lineage>
</organism>
<gene>
    <name evidence="20" type="ORF">TWF730_011193</name>
</gene>
<evidence type="ECO:0000256" key="14">
    <source>
        <dbReference type="ARBA" id="ARBA00023288"/>
    </source>
</evidence>
<dbReference type="GO" id="GO:0046872">
    <property type="term" value="F:metal ion binding"/>
    <property type="evidence" value="ECO:0007669"/>
    <property type="project" value="UniProtKB-UniRule"/>
</dbReference>
<keyword evidence="10 15" id="KW-0408">Iron</keyword>
<keyword evidence="13" id="KW-0325">Glycoprotein</keyword>
<evidence type="ECO:0000256" key="13">
    <source>
        <dbReference type="ARBA" id="ARBA00023180"/>
    </source>
</evidence>
<keyword evidence="6 15" id="KW-0349">Heme</keyword>
<feature type="binding site" description="axial binding residue" evidence="15">
    <location>
        <position position="50"/>
    </location>
    <ligand>
        <name>heme</name>
        <dbReference type="ChEBI" id="CHEBI:30413"/>
    </ligand>
    <ligandPart>
        <name>Fe</name>
        <dbReference type="ChEBI" id="CHEBI:18248"/>
    </ligandPart>
</feature>
<feature type="domain" description="CFEM" evidence="19">
    <location>
        <begin position="1"/>
        <end position="113"/>
    </location>
</feature>
<dbReference type="GO" id="GO:0005576">
    <property type="term" value="C:extracellular region"/>
    <property type="evidence" value="ECO:0007669"/>
    <property type="project" value="UniProtKB-SubCell"/>
</dbReference>
<evidence type="ECO:0000256" key="12">
    <source>
        <dbReference type="ARBA" id="ARBA00023157"/>
    </source>
</evidence>
<evidence type="ECO:0000256" key="9">
    <source>
        <dbReference type="ARBA" id="ARBA00022729"/>
    </source>
</evidence>
<feature type="compositionally biased region" description="Low complexity" evidence="16">
    <location>
        <begin position="111"/>
        <end position="161"/>
    </location>
</feature>
<evidence type="ECO:0000256" key="7">
    <source>
        <dbReference type="ARBA" id="ARBA00022622"/>
    </source>
</evidence>
<reference evidence="20 21" key="1">
    <citation type="submission" date="2019-10" db="EMBL/GenBank/DDBJ databases">
        <authorList>
            <person name="Palmer J.M."/>
        </authorList>
    </citation>
    <scope>NUCLEOTIDE SEQUENCE [LARGE SCALE GENOMIC DNA]</scope>
    <source>
        <strain evidence="20 21">TWF730</strain>
    </source>
</reference>
<keyword evidence="11 17" id="KW-0472">Membrane</keyword>
<sequence>MRTLTSLSLFLWVTFAIFRVLGQFEEGQIPQCASTCTYGALQSEDCQATDYACLCKDSMMLEFLVPCTGAMCEVAEIEQTIQAIVDLCAGVGVTLSISTTWSATALTSAATTTTPASSRSPPRPSVTQTSSDATSTAVSSTQSRSSPSTTPSETPTDTSRSGGSSKLSTGAIVGIAVGIAVPVISLFISLYIIFRLRSRKRDLPILPVSKESAPENWGGIGPDNDAPGVLETGR</sequence>
<dbReference type="Proteomes" id="UP001373714">
    <property type="component" value="Unassembled WGS sequence"/>
</dbReference>
<keyword evidence="5" id="KW-0964">Secreted</keyword>
<evidence type="ECO:0000256" key="18">
    <source>
        <dbReference type="SAM" id="SignalP"/>
    </source>
</evidence>
<protein>
    <recommendedName>
        <fullName evidence="19">CFEM domain-containing protein</fullName>
    </recommendedName>
</protein>
<evidence type="ECO:0000256" key="8">
    <source>
        <dbReference type="ARBA" id="ARBA00022723"/>
    </source>
</evidence>
<feature type="region of interest" description="Disordered" evidence="16">
    <location>
        <begin position="210"/>
        <end position="234"/>
    </location>
</feature>
<dbReference type="PANTHER" id="PTHR37928">
    <property type="entry name" value="CFEM DOMAIN PROTEIN (AFU_ORTHOLOGUE AFUA_6G14090)"/>
    <property type="match status" value="1"/>
</dbReference>
<evidence type="ECO:0000256" key="4">
    <source>
        <dbReference type="ARBA" id="ARBA00022475"/>
    </source>
</evidence>
<feature type="disulfide bond" evidence="15">
    <location>
        <begin position="55"/>
        <end position="88"/>
    </location>
</feature>
<evidence type="ECO:0000256" key="5">
    <source>
        <dbReference type="ARBA" id="ARBA00022525"/>
    </source>
</evidence>
<keyword evidence="14" id="KW-0449">Lipoprotein</keyword>
<evidence type="ECO:0000256" key="2">
    <source>
        <dbReference type="ARBA" id="ARBA00004613"/>
    </source>
</evidence>
<evidence type="ECO:0000259" key="19">
    <source>
        <dbReference type="PROSITE" id="PS52012"/>
    </source>
</evidence>
<feature type="disulfide bond" evidence="15">
    <location>
        <begin position="46"/>
        <end position="53"/>
    </location>
</feature>
<evidence type="ECO:0000256" key="1">
    <source>
        <dbReference type="ARBA" id="ARBA00004609"/>
    </source>
</evidence>
<keyword evidence="17" id="KW-1133">Transmembrane helix</keyword>
<dbReference type="PANTHER" id="PTHR37928:SF2">
    <property type="entry name" value="GPI ANCHORED CFEM DOMAIN PROTEIN (AFU_ORTHOLOGUE AFUA_6G10580)"/>
    <property type="match status" value="1"/>
</dbReference>
<evidence type="ECO:0000256" key="16">
    <source>
        <dbReference type="SAM" id="MobiDB-lite"/>
    </source>
</evidence>
<accession>A0AAV9UJW6</accession>
<keyword evidence="17" id="KW-0812">Transmembrane</keyword>
<dbReference type="InterPro" id="IPR051735">
    <property type="entry name" value="CFEM_domain"/>
</dbReference>
<dbReference type="PROSITE" id="PS52012">
    <property type="entry name" value="CFEM"/>
    <property type="match status" value="1"/>
</dbReference>
<feature type="region of interest" description="Disordered" evidence="16">
    <location>
        <begin position="111"/>
        <end position="165"/>
    </location>
</feature>
<dbReference type="InterPro" id="IPR008427">
    <property type="entry name" value="Extracellular_membr_CFEM_dom"/>
</dbReference>
<name>A0AAV9UJW6_9PEZI</name>
<keyword evidence="9 18" id="KW-0732">Signal</keyword>
<dbReference type="GO" id="GO:0098552">
    <property type="term" value="C:side of membrane"/>
    <property type="evidence" value="ECO:0007669"/>
    <property type="project" value="UniProtKB-KW"/>
</dbReference>